<proteinExistence type="predicted"/>
<feature type="compositionally biased region" description="Low complexity" evidence="1">
    <location>
        <begin position="266"/>
        <end position="277"/>
    </location>
</feature>
<sequence length="348" mass="37426">MYPAAWFLSGAWLQNKCSTCTLPQLRRERGGTFRLSVRLLGASACLEQPGLLLRQQPCVEVNLGEVTKESEPAEYRALPSFGHEATPPASAQDCQWHFGDTMVFTVPAAELPQARLRFWLRARQDLQLGFLQLDLARSAAIGCCALEVRRRILSACTTKAAHEGASGSLWESQEMVLPLVTPEGAEAEAWLLVSFAVSVDPARLLAAAQTDRSLLDRVSEGCSSLGAAASSAQRNCCAPEPGTPKPERIVVSVPVMEQGTEKADLEASPASSTSEAAPPEPAPEPLPEPRPRLSRPAAPGPWAASPAPPASPAFAAPCHTEWRAGPGPHFQSHVPDWRWQPPVRCTHS</sequence>
<evidence type="ECO:0000313" key="2">
    <source>
        <dbReference type="EMBL" id="CAJ1409991.1"/>
    </source>
</evidence>
<feature type="region of interest" description="Disordered" evidence="1">
    <location>
        <begin position="259"/>
        <end position="348"/>
    </location>
</feature>
<accession>A0AA36JQN1</accession>
<feature type="compositionally biased region" description="Pro residues" evidence="1">
    <location>
        <begin position="278"/>
        <end position="288"/>
    </location>
</feature>
<evidence type="ECO:0000256" key="1">
    <source>
        <dbReference type="SAM" id="MobiDB-lite"/>
    </source>
</evidence>
<name>A0AA36JQN1_9DINO</name>
<reference evidence="2" key="1">
    <citation type="submission" date="2023-08" db="EMBL/GenBank/DDBJ databases">
        <authorList>
            <person name="Chen Y."/>
            <person name="Shah S."/>
            <person name="Dougan E. K."/>
            <person name="Thang M."/>
            <person name="Chan C."/>
        </authorList>
    </citation>
    <scope>NUCLEOTIDE SEQUENCE</scope>
</reference>
<keyword evidence="3" id="KW-1185">Reference proteome</keyword>
<protein>
    <submittedName>
        <fullName evidence="2">Uncharacterized protein</fullName>
    </submittedName>
</protein>
<dbReference type="EMBL" id="CAUJNA010003799">
    <property type="protein sequence ID" value="CAJ1409991.1"/>
    <property type="molecule type" value="Genomic_DNA"/>
</dbReference>
<comment type="caution">
    <text evidence="2">The sequence shown here is derived from an EMBL/GenBank/DDBJ whole genome shotgun (WGS) entry which is preliminary data.</text>
</comment>
<dbReference type="AlphaFoldDB" id="A0AA36JQN1"/>
<evidence type="ECO:0000313" key="3">
    <source>
        <dbReference type="Proteomes" id="UP001178507"/>
    </source>
</evidence>
<dbReference type="Proteomes" id="UP001178507">
    <property type="component" value="Unassembled WGS sequence"/>
</dbReference>
<organism evidence="2 3">
    <name type="scientific">Effrenium voratum</name>
    <dbReference type="NCBI Taxonomy" id="2562239"/>
    <lineage>
        <taxon>Eukaryota</taxon>
        <taxon>Sar</taxon>
        <taxon>Alveolata</taxon>
        <taxon>Dinophyceae</taxon>
        <taxon>Suessiales</taxon>
        <taxon>Symbiodiniaceae</taxon>
        <taxon>Effrenium</taxon>
    </lineage>
</organism>
<feature type="compositionally biased region" description="Low complexity" evidence="1">
    <location>
        <begin position="294"/>
        <end position="305"/>
    </location>
</feature>
<gene>
    <name evidence="2" type="ORF">EVOR1521_LOCUS30942</name>
</gene>